<reference evidence="9 10" key="1">
    <citation type="submission" date="2010-10" db="EMBL/GenBank/DDBJ databases">
        <authorList>
            <person name="Durkin A.S."/>
            <person name="Madupu R."/>
            <person name="Torralba M."/>
            <person name="Gillis M."/>
            <person name="Methe B."/>
            <person name="Sutton G."/>
            <person name="Nelson K.E."/>
        </authorList>
    </citation>
    <scope>NUCLEOTIDE SEQUENCE [LARGE SCALE GENOMIC DNA]</scope>
    <source>
        <strain evidence="9 10">ACS-139-V-Col8</strain>
    </source>
</reference>
<evidence type="ECO:0000256" key="7">
    <source>
        <dbReference type="RuleBase" id="RU004504"/>
    </source>
</evidence>
<keyword evidence="4" id="KW-0663">Pyridoxal phosphate</keyword>
<keyword evidence="10" id="KW-1185">Reference proteome</keyword>
<organism evidence="9 10">
    <name type="scientific">Eremococcus coleocola ACS-139-V-Col8</name>
    <dbReference type="NCBI Taxonomy" id="908337"/>
    <lineage>
        <taxon>Bacteria</taxon>
        <taxon>Bacillati</taxon>
        <taxon>Bacillota</taxon>
        <taxon>Bacilli</taxon>
        <taxon>Lactobacillales</taxon>
        <taxon>Aerococcaceae</taxon>
        <taxon>Eremococcus</taxon>
    </lineage>
</organism>
<evidence type="ECO:0000256" key="5">
    <source>
        <dbReference type="ARBA" id="ARBA00023004"/>
    </source>
</evidence>
<name>E4KP49_9LACT</name>
<dbReference type="Gene3D" id="3.90.1150.10">
    <property type="entry name" value="Aspartate Aminotransferase, domain 1"/>
    <property type="match status" value="1"/>
</dbReference>
<evidence type="ECO:0000256" key="2">
    <source>
        <dbReference type="ARBA" id="ARBA00006490"/>
    </source>
</evidence>
<comment type="caution">
    <text evidence="9">The sequence shown here is derived from an EMBL/GenBank/DDBJ whole genome shotgun (WGS) entry which is preliminary data.</text>
</comment>
<evidence type="ECO:0000259" key="8">
    <source>
        <dbReference type="Pfam" id="PF00266"/>
    </source>
</evidence>
<dbReference type="PIRSF" id="PIRSF005572">
    <property type="entry name" value="NifS"/>
    <property type="match status" value="1"/>
</dbReference>
<dbReference type="InterPro" id="IPR015421">
    <property type="entry name" value="PyrdxlP-dep_Trfase_major"/>
</dbReference>
<feature type="domain" description="Aminotransferase class V" evidence="8">
    <location>
        <begin position="3"/>
        <end position="366"/>
    </location>
</feature>
<dbReference type="GO" id="GO:0046872">
    <property type="term" value="F:metal ion binding"/>
    <property type="evidence" value="ECO:0007669"/>
    <property type="project" value="UniProtKB-KW"/>
</dbReference>
<dbReference type="GO" id="GO:0051536">
    <property type="term" value="F:iron-sulfur cluster binding"/>
    <property type="evidence" value="ECO:0007669"/>
    <property type="project" value="UniProtKB-KW"/>
</dbReference>
<evidence type="ECO:0000256" key="6">
    <source>
        <dbReference type="ARBA" id="ARBA00023014"/>
    </source>
</evidence>
<dbReference type="EMBL" id="AENN01000015">
    <property type="protein sequence ID" value="EFR31337.1"/>
    <property type="molecule type" value="Genomic_DNA"/>
</dbReference>
<evidence type="ECO:0000256" key="4">
    <source>
        <dbReference type="ARBA" id="ARBA00022898"/>
    </source>
</evidence>
<comment type="similarity">
    <text evidence="2">Belongs to the class-V pyridoxal-phosphate-dependent aminotransferase family. NifS/IscS subfamily.</text>
</comment>
<dbReference type="InterPro" id="IPR015422">
    <property type="entry name" value="PyrdxlP-dep_Trfase_small"/>
</dbReference>
<dbReference type="eggNOG" id="COG1104">
    <property type="taxonomic scope" value="Bacteria"/>
</dbReference>
<dbReference type="PROSITE" id="PS00595">
    <property type="entry name" value="AA_TRANSFER_CLASS_5"/>
    <property type="match status" value="1"/>
</dbReference>
<dbReference type="Gene3D" id="1.10.260.50">
    <property type="match status" value="1"/>
</dbReference>
<keyword evidence="5" id="KW-0408">Iron</keyword>
<dbReference type="GO" id="GO:0008483">
    <property type="term" value="F:transaminase activity"/>
    <property type="evidence" value="ECO:0007669"/>
    <property type="project" value="UniProtKB-KW"/>
</dbReference>
<dbReference type="Pfam" id="PF00266">
    <property type="entry name" value="Aminotran_5"/>
    <property type="match status" value="1"/>
</dbReference>
<keyword evidence="9" id="KW-0808">Transferase</keyword>
<dbReference type="SUPFAM" id="SSF53383">
    <property type="entry name" value="PLP-dependent transferases"/>
    <property type="match status" value="1"/>
</dbReference>
<evidence type="ECO:0000256" key="3">
    <source>
        <dbReference type="ARBA" id="ARBA00022723"/>
    </source>
</evidence>
<dbReference type="AlphaFoldDB" id="E4KP49"/>
<keyword evidence="3" id="KW-0479">Metal-binding</keyword>
<dbReference type="InterPro" id="IPR020578">
    <property type="entry name" value="Aminotrans_V_PyrdxlP_BS"/>
</dbReference>
<evidence type="ECO:0000313" key="10">
    <source>
        <dbReference type="Proteomes" id="UP000005990"/>
    </source>
</evidence>
<accession>E4KP49</accession>
<protein>
    <submittedName>
        <fullName evidence="9">Aminotransferase, class V</fullName>
    </submittedName>
</protein>
<dbReference type="PANTHER" id="PTHR11601:SF50">
    <property type="entry name" value="CYSTEINE DESULFURASE ISCS 2-RELATED"/>
    <property type="match status" value="1"/>
</dbReference>
<keyword evidence="9" id="KW-0032">Aminotransferase</keyword>
<evidence type="ECO:0000256" key="1">
    <source>
        <dbReference type="ARBA" id="ARBA00001933"/>
    </source>
</evidence>
<dbReference type="Proteomes" id="UP000005990">
    <property type="component" value="Unassembled WGS sequence"/>
</dbReference>
<proteinExistence type="inferred from homology"/>
<keyword evidence="6" id="KW-0411">Iron-sulfur</keyword>
<dbReference type="Gene3D" id="3.40.640.10">
    <property type="entry name" value="Type I PLP-dependent aspartate aminotransferase-like (Major domain)"/>
    <property type="match status" value="1"/>
</dbReference>
<evidence type="ECO:0000313" key="9">
    <source>
        <dbReference type="EMBL" id="EFR31337.1"/>
    </source>
</evidence>
<dbReference type="InterPro" id="IPR016454">
    <property type="entry name" value="Cysteine_dSase"/>
</dbReference>
<sequence length="381" mass="42750">MYYFDNSATTQPDSQVMETYLKVSQDYFANPSSVHKLGVRSHQLLDAARKQVSEILGFASNEIYFTSSGTESNNWALQAIVDHYHDLHPNKSKLLISSIEHASMTKQFDLLKERGYQVELIPVDSQGFLNYEWLHSHLDNQVLLVSTMLVNNEVGMIQDLDRLTALLKQFPQVIWHVDAVQAVTTCLDECRHERIDLLSLSSHKFHAPRGVGILAKRSRIENQPFIYGGGQEMGQRSSTENLAAIVATAQALRKMSEQQGQIKQKLGQFNHRIRQTLKENGWQVHSPESGASSHIICASFAPIPGEVLVHAFEAEEVYISTTSACSSRVRSDHATLRAMGLADQESESAIRISMSSQTEATEVDYLLETIHKISRNLKIGK</sequence>
<dbReference type="STRING" id="908337.HMPREF9257_1335"/>
<dbReference type="InterPro" id="IPR000192">
    <property type="entry name" value="Aminotrans_V_dom"/>
</dbReference>
<comment type="cofactor">
    <cofactor evidence="1 7">
        <name>pyridoxal 5'-phosphate</name>
        <dbReference type="ChEBI" id="CHEBI:597326"/>
    </cofactor>
</comment>
<dbReference type="PANTHER" id="PTHR11601">
    <property type="entry name" value="CYSTEINE DESULFURYLASE FAMILY MEMBER"/>
    <property type="match status" value="1"/>
</dbReference>
<gene>
    <name evidence="9" type="ORF">HMPREF9257_1335</name>
</gene>
<dbReference type="OrthoDB" id="9808002at2"/>
<dbReference type="RefSeq" id="WP_006418540.1">
    <property type="nucleotide sequence ID" value="NZ_AENN01000015.1"/>
</dbReference>
<dbReference type="InterPro" id="IPR015424">
    <property type="entry name" value="PyrdxlP-dep_Trfase"/>
</dbReference>